<dbReference type="EnsemblPlants" id="Solyc00g071600.1.1">
    <property type="protein sequence ID" value="Solyc00g071600.1.1"/>
    <property type="gene ID" value="Solyc00g071600.1"/>
</dbReference>
<dbReference type="InParanoid" id="A0A494G9L0"/>
<feature type="region of interest" description="Disordered" evidence="1">
    <location>
        <begin position="148"/>
        <end position="203"/>
    </location>
</feature>
<protein>
    <submittedName>
        <fullName evidence="2">Uncharacterized protein</fullName>
    </submittedName>
</protein>
<dbReference type="STRING" id="4081.A0A494G9L0"/>
<feature type="compositionally biased region" description="Basic and acidic residues" evidence="1">
    <location>
        <begin position="223"/>
        <end position="241"/>
    </location>
</feature>
<reference evidence="2" key="1">
    <citation type="journal article" date="2012" name="Nature">
        <title>The tomato genome sequence provides insights into fleshy fruit evolution.</title>
        <authorList>
            <consortium name="Tomato Genome Consortium"/>
        </authorList>
    </citation>
    <scope>NUCLEOTIDE SEQUENCE [LARGE SCALE GENOMIC DNA]</scope>
    <source>
        <strain evidence="2">cv. Heinz 1706</strain>
    </source>
</reference>
<evidence type="ECO:0000256" key="1">
    <source>
        <dbReference type="SAM" id="MobiDB-lite"/>
    </source>
</evidence>
<dbReference type="Gramene" id="Solyc00g071600.1.1">
    <property type="protein sequence ID" value="Solyc00g071600.1.1"/>
    <property type="gene ID" value="Solyc00g071600.1"/>
</dbReference>
<dbReference type="Proteomes" id="UP000004994">
    <property type="component" value="Unassembled WGS sequence"/>
</dbReference>
<feature type="compositionally biased region" description="Basic and acidic residues" evidence="1">
    <location>
        <begin position="69"/>
        <end position="84"/>
    </location>
</feature>
<dbReference type="AlphaFoldDB" id="A0A494G9L0"/>
<accession>A0A494G9L0</accession>
<organism evidence="2">
    <name type="scientific">Solanum lycopersicum</name>
    <name type="common">Tomato</name>
    <name type="synonym">Lycopersicon esculentum</name>
    <dbReference type="NCBI Taxonomy" id="4081"/>
    <lineage>
        <taxon>Eukaryota</taxon>
        <taxon>Viridiplantae</taxon>
        <taxon>Streptophyta</taxon>
        <taxon>Embryophyta</taxon>
        <taxon>Tracheophyta</taxon>
        <taxon>Spermatophyta</taxon>
        <taxon>Magnoliopsida</taxon>
        <taxon>eudicotyledons</taxon>
        <taxon>Gunneridae</taxon>
        <taxon>Pentapetalae</taxon>
        <taxon>asterids</taxon>
        <taxon>lamiids</taxon>
        <taxon>Solanales</taxon>
        <taxon>Solanaceae</taxon>
        <taxon>Solanoideae</taxon>
        <taxon>Solaneae</taxon>
        <taxon>Solanum</taxon>
        <taxon>Solanum subgen. Lycopersicon</taxon>
    </lineage>
</organism>
<feature type="compositionally biased region" description="Basic and acidic residues" evidence="1">
    <location>
        <begin position="181"/>
        <end position="203"/>
    </location>
</feature>
<feature type="region of interest" description="Disordered" evidence="1">
    <location>
        <begin position="215"/>
        <end position="241"/>
    </location>
</feature>
<keyword evidence="3" id="KW-1185">Reference proteome</keyword>
<dbReference type="PaxDb" id="4081-Solyc00g071600.1.1"/>
<feature type="region of interest" description="Disordered" evidence="1">
    <location>
        <begin position="1"/>
        <end position="54"/>
    </location>
</feature>
<name>A0A494G9L0_SOLLC</name>
<evidence type="ECO:0000313" key="2">
    <source>
        <dbReference type="EnsemblPlants" id="Solyc00g071600.1.1"/>
    </source>
</evidence>
<proteinExistence type="predicted"/>
<reference evidence="2" key="2">
    <citation type="submission" date="2019-04" db="UniProtKB">
        <authorList>
            <consortium name="EnsemblPlants"/>
        </authorList>
    </citation>
    <scope>IDENTIFICATION</scope>
    <source>
        <strain evidence="2">cv. Heinz 1706</strain>
    </source>
</reference>
<feature type="compositionally biased region" description="Low complexity" evidence="1">
    <location>
        <begin position="22"/>
        <end position="36"/>
    </location>
</feature>
<feature type="compositionally biased region" description="Polar residues" evidence="1">
    <location>
        <begin position="37"/>
        <end position="49"/>
    </location>
</feature>
<sequence>MSDTRKLSPMHQSLLNRGRIPSGTSGTTGTGTSTSTNASQVSIAASSQYPGEDNDAFHVRSTYARLEAEGVHGDGWDPGVERTRGGPQMSNKRSTVFEASKEGNVGAAEREYLSNLDRYGFVNEPLRNRSETRLALIPTAPLLKIPKLPKTSPIPAGHTEAPPPGPAFGAMAEGPSPRAPDTPKHSNREAEMHKRKETERVDKWMAMMSVKKRDQGGNIAEWGWRKDAQGQKVRRDGSDVG</sequence>
<evidence type="ECO:0000313" key="3">
    <source>
        <dbReference type="Proteomes" id="UP000004994"/>
    </source>
</evidence>
<feature type="region of interest" description="Disordered" evidence="1">
    <location>
        <begin position="69"/>
        <end position="102"/>
    </location>
</feature>